<dbReference type="AlphaFoldDB" id="C7N8B3"/>
<evidence type="ECO:0000313" key="2">
    <source>
        <dbReference type="Proteomes" id="UP000002026"/>
    </source>
</evidence>
<keyword evidence="2" id="KW-1185">Reference proteome</keyword>
<organism evidence="1 2">
    <name type="scientific">Slackia heliotrinireducens (strain ATCC 29202 / DSM 20476 / NCTC 11029 / RHS 1)</name>
    <name type="common">Peptococcus heliotrinreducens</name>
    <dbReference type="NCBI Taxonomy" id="471855"/>
    <lineage>
        <taxon>Bacteria</taxon>
        <taxon>Bacillati</taxon>
        <taxon>Actinomycetota</taxon>
        <taxon>Coriobacteriia</taxon>
        <taxon>Eggerthellales</taxon>
        <taxon>Eggerthellaceae</taxon>
        <taxon>Slackia</taxon>
    </lineage>
</organism>
<dbReference type="HOGENOM" id="CLU_465187_0_0_11"/>
<sequence>MFFNEHLSNKFFDIFDTLMDYANVAMNMYPDLNDPTGQYIDTQRQSEVADQLWDNIGVMDQFINTNPAGFNREELDIVRSWKSVLSGNLFVVTQPGRPAVFLYEDRVFEVYGITEEVSSITSGATHIAARGALLPFEGKVTYGAALLEMPLELPVEIKAHLNRTIEQAYRENTVIRTAQQFLAAAPGIVEARISREAEAMLADLEFEMNPESQVPGTHRGALAGLEGDARRTALLKNYGTSNDKRIAEAVRTNTFPGPVQTDLFKIVMMATKYDLEDYCRAFGIMGYSKKRKSEIADMVIEEFLHPEHGILYSIVEELSYDTASVVRDICAAGGSFRTSITDSFMNSGKFIMPIPFLSVLFHDRDDIVCVIPDEVRERLNQLDWDAILADKLIRKRLFEVCELCVELRGIATIESVWEEYRRLYPTGYDEAAFRETVMNHAGMEAYLFDVWNTGDTIYLVHFDLDESRSSSSRYMSNPFTGMAPTLAIRALNETPRPLSQYLTELLEVQKDLAPRPIPEAMLSDDPDFSYTNWACAQPGAATFLRFLDEHVPQDADDYTFADSVMSEMIYMSHGGYGMDQVLQFLAGRGFVMPPQHTNRLLEMLGNMFNGLPSWENNGWSPNDLLEQQMGHKVFFNEDGSIMRVGVNDPCPCGSGKRFGDCHGRR</sequence>
<dbReference type="STRING" id="471855.Shel_21380"/>
<dbReference type="Gene3D" id="3.10.450.50">
    <property type="match status" value="1"/>
</dbReference>
<protein>
    <submittedName>
        <fullName evidence="1">SEC-C motif-containing protein</fullName>
    </submittedName>
</protein>
<dbReference type="RefSeq" id="WP_012799248.1">
    <property type="nucleotide sequence ID" value="NC_013165.1"/>
</dbReference>
<dbReference type="Pfam" id="PF02810">
    <property type="entry name" value="SEC-C"/>
    <property type="match status" value="1"/>
</dbReference>
<reference evidence="1 2" key="1">
    <citation type="journal article" date="2009" name="Stand. Genomic Sci.">
        <title>Complete genome sequence of Slackia heliotrinireducens type strain (RHS 1).</title>
        <authorList>
            <person name="Pukall R."/>
            <person name="Lapidus A."/>
            <person name="Nolan M."/>
            <person name="Copeland A."/>
            <person name="Glavina Del Rio T."/>
            <person name="Lucas S."/>
            <person name="Chen F."/>
            <person name="Tice H."/>
            <person name="Cheng J.F."/>
            <person name="Chertkov O."/>
            <person name="Bruce D."/>
            <person name="Goodwin L."/>
            <person name="Kuske C."/>
            <person name="Brettin T."/>
            <person name="Detter J.C."/>
            <person name="Han C."/>
            <person name="Pitluck S."/>
            <person name="Pati A."/>
            <person name="Mavrommatis K."/>
            <person name="Ivanova N."/>
            <person name="Ovchinnikova G."/>
            <person name="Chen A."/>
            <person name="Palaniappan K."/>
            <person name="Schneider S."/>
            <person name="Rohde M."/>
            <person name="Chain P."/>
            <person name="D'haeseleer P."/>
            <person name="Goker M."/>
            <person name="Bristow J."/>
            <person name="Eisen J.A."/>
            <person name="Markowitz V."/>
            <person name="Kyrpides N.C."/>
            <person name="Klenk H.P."/>
            <person name="Hugenholtz P."/>
        </authorList>
    </citation>
    <scope>NUCLEOTIDE SEQUENCE [LARGE SCALE GENOMIC DNA]</scope>
    <source>
        <strain evidence="2">ATCC 29202 / DSM 20476 / NCTC 11029 / RHS 1</strain>
    </source>
</reference>
<dbReference type="Proteomes" id="UP000002026">
    <property type="component" value="Chromosome"/>
</dbReference>
<proteinExistence type="predicted"/>
<name>C7N8B3_SLAHD</name>
<accession>C7N8B3</accession>
<evidence type="ECO:0000313" key="1">
    <source>
        <dbReference type="EMBL" id="ACV23148.1"/>
    </source>
</evidence>
<dbReference type="SUPFAM" id="SSF103642">
    <property type="entry name" value="Sec-C motif"/>
    <property type="match status" value="1"/>
</dbReference>
<dbReference type="InterPro" id="IPR004027">
    <property type="entry name" value="SEC_C_motif"/>
</dbReference>
<dbReference type="EMBL" id="CP001684">
    <property type="protein sequence ID" value="ACV23148.1"/>
    <property type="molecule type" value="Genomic_DNA"/>
</dbReference>
<dbReference type="KEGG" id="shi:Shel_21380"/>
<dbReference type="eggNOG" id="COG3012">
    <property type="taxonomic scope" value="Bacteria"/>
</dbReference>
<gene>
    <name evidence="1" type="ordered locus">Shel_21380</name>
</gene>